<evidence type="ECO:0000313" key="1">
    <source>
        <dbReference type="EMBL" id="OOP72580.1"/>
    </source>
</evidence>
<gene>
    <name evidence="1" type="ORF">CBEIBR21_16775</name>
</gene>
<comment type="caution">
    <text evidence="1">The sequence shown here is derived from an EMBL/GenBank/DDBJ whole genome shotgun (WGS) entry which is preliminary data.</text>
</comment>
<reference evidence="1 2" key="1">
    <citation type="submission" date="2017-02" db="EMBL/GenBank/DDBJ databases">
        <title>Genome sequence of Clostridium beijerinckii Br21.</title>
        <authorList>
            <person name="Fonseca B.C."/>
            <person name="Guazzaroni M.E."/>
            <person name="Riano-Pachon D.M."/>
            <person name="Reginatto V."/>
        </authorList>
    </citation>
    <scope>NUCLEOTIDE SEQUENCE [LARGE SCALE GENOMIC DNA]</scope>
    <source>
        <strain evidence="1 2">Br21</strain>
    </source>
</reference>
<name>A0A1S8SQS2_CLOBE</name>
<evidence type="ECO:0000313" key="2">
    <source>
        <dbReference type="Proteomes" id="UP000190959"/>
    </source>
</evidence>
<sequence>MKKNITIFFTSIILFFAINITTTFANPTRSFTTGVYNARDTNLLIGSSLTARITPPDSKAIILVIDSDQTMQALVRLNQKVPQQILPPLDYDYSIIIFTNGTVLLS</sequence>
<dbReference type="Proteomes" id="UP000190959">
    <property type="component" value="Unassembled WGS sequence"/>
</dbReference>
<organism evidence="1 2">
    <name type="scientific">Clostridium beijerinckii</name>
    <name type="common">Clostridium MP</name>
    <dbReference type="NCBI Taxonomy" id="1520"/>
    <lineage>
        <taxon>Bacteria</taxon>
        <taxon>Bacillati</taxon>
        <taxon>Bacillota</taxon>
        <taxon>Clostridia</taxon>
        <taxon>Eubacteriales</taxon>
        <taxon>Clostridiaceae</taxon>
        <taxon>Clostridium</taxon>
    </lineage>
</organism>
<dbReference type="AlphaFoldDB" id="A0A1S8SQS2"/>
<protein>
    <submittedName>
        <fullName evidence="1">Uncharacterized protein</fullName>
    </submittedName>
</protein>
<accession>A0A1S8SQS2</accession>
<dbReference type="RefSeq" id="WP_077844227.1">
    <property type="nucleotide sequence ID" value="NZ_JABSWC010000001.1"/>
</dbReference>
<proteinExistence type="predicted"/>
<dbReference type="EMBL" id="MWMH01000005">
    <property type="protein sequence ID" value="OOP72580.1"/>
    <property type="molecule type" value="Genomic_DNA"/>
</dbReference>